<dbReference type="EC" id="1.1.1.-" evidence="3"/>
<evidence type="ECO:0000256" key="2">
    <source>
        <dbReference type="ARBA" id="ARBA00023002"/>
    </source>
</evidence>
<dbReference type="InterPro" id="IPR002347">
    <property type="entry name" value="SDR_fam"/>
</dbReference>
<protein>
    <submittedName>
        <fullName evidence="3">NADP-dependent 3-hydroxy acid dehydrogenase YdfG</fullName>
        <ecNumber evidence="3">1.1.1.-</ecNumber>
        <ecNumber evidence="3">1.1.1.298</ecNumber>
    </submittedName>
</protein>
<dbReference type="InterPro" id="IPR020904">
    <property type="entry name" value="Sc_DH/Rdtase_CS"/>
</dbReference>
<dbReference type="PROSITE" id="PS00061">
    <property type="entry name" value="ADH_SHORT"/>
    <property type="match status" value="1"/>
</dbReference>
<dbReference type="FunFam" id="3.40.50.720:FF:000047">
    <property type="entry name" value="NADP-dependent L-serine/L-allo-threonine dehydrogenase"/>
    <property type="match status" value="1"/>
</dbReference>
<dbReference type="SUPFAM" id="SSF51735">
    <property type="entry name" value="NAD(P)-binding Rossmann-fold domains"/>
    <property type="match status" value="1"/>
</dbReference>
<gene>
    <name evidence="3" type="primary">ydfG_6</name>
    <name evidence="3" type="ORF">GALL_387860</name>
</gene>
<dbReference type="GO" id="GO:0035527">
    <property type="term" value="F:3-hydroxypropionate dehydrogenase (NADP+) activity"/>
    <property type="evidence" value="ECO:0007669"/>
    <property type="project" value="UniProtKB-EC"/>
</dbReference>
<comment type="similarity">
    <text evidence="1">Belongs to the short-chain dehydrogenases/reductases (SDR) family.</text>
</comment>
<evidence type="ECO:0000256" key="1">
    <source>
        <dbReference type="ARBA" id="ARBA00006484"/>
    </source>
</evidence>
<dbReference type="EC" id="1.1.1.298" evidence="3"/>
<dbReference type="EMBL" id="MLJW01001207">
    <property type="protein sequence ID" value="OIQ79476.1"/>
    <property type="molecule type" value="Genomic_DNA"/>
</dbReference>
<dbReference type="PANTHER" id="PTHR42901">
    <property type="entry name" value="ALCOHOL DEHYDROGENASE"/>
    <property type="match status" value="1"/>
</dbReference>
<organism evidence="3">
    <name type="scientific">mine drainage metagenome</name>
    <dbReference type="NCBI Taxonomy" id="410659"/>
    <lineage>
        <taxon>unclassified sequences</taxon>
        <taxon>metagenomes</taxon>
        <taxon>ecological metagenomes</taxon>
    </lineage>
</organism>
<reference evidence="3" key="1">
    <citation type="submission" date="2016-10" db="EMBL/GenBank/DDBJ databases">
        <title>Sequence of Gallionella enrichment culture.</title>
        <authorList>
            <person name="Poehlein A."/>
            <person name="Muehling M."/>
            <person name="Daniel R."/>
        </authorList>
    </citation>
    <scope>NUCLEOTIDE SEQUENCE</scope>
</reference>
<comment type="caution">
    <text evidence="3">The sequence shown here is derived from an EMBL/GenBank/DDBJ whole genome shotgun (WGS) entry which is preliminary data.</text>
</comment>
<proteinExistence type="inferred from homology"/>
<dbReference type="Pfam" id="PF00106">
    <property type="entry name" value="adh_short"/>
    <property type="match status" value="1"/>
</dbReference>
<dbReference type="InterPro" id="IPR036291">
    <property type="entry name" value="NAD(P)-bd_dom_sf"/>
</dbReference>
<dbReference type="Gene3D" id="3.40.50.720">
    <property type="entry name" value="NAD(P)-binding Rossmann-like Domain"/>
    <property type="match status" value="1"/>
</dbReference>
<accession>A0A1J5QHJ9</accession>
<dbReference type="PRINTS" id="PR00081">
    <property type="entry name" value="GDHRDH"/>
</dbReference>
<dbReference type="PANTHER" id="PTHR42901:SF1">
    <property type="entry name" value="ALCOHOL DEHYDROGENASE"/>
    <property type="match status" value="1"/>
</dbReference>
<name>A0A1J5QHJ9_9ZZZZ</name>
<keyword evidence="2 3" id="KW-0560">Oxidoreductase</keyword>
<evidence type="ECO:0000313" key="3">
    <source>
        <dbReference type="EMBL" id="OIQ79476.1"/>
    </source>
</evidence>
<sequence>MSIEPKSDAKYALVTGASSGIGAATAKALAAAGYHVVAAARRADRLTALAGGMIEARVLDVTDQHSVDELAAYLSDKNLEVVVANAGGAFDAASISEADLDSWRKSYEVNVIGTVRTIKALVPFMADGGHVVVMGSTAGRGVYEGGGSYTAAKHAVTALVGTLRLELSGLPIRVTEIAPGMVRTDEFAVVRFGGDKEKAAKIYEGVAEPLLAEDVADAIVWCVTRPAHVNVDLLVVRPIAQAAQHKVHRIIPPK</sequence>
<dbReference type="AlphaFoldDB" id="A0A1J5QHJ9"/>